<dbReference type="InterPro" id="IPR018253">
    <property type="entry name" value="DnaJ_domain_CS"/>
</dbReference>
<dbReference type="InterPro" id="IPR002939">
    <property type="entry name" value="DnaJ_C"/>
</dbReference>
<dbReference type="Gene3D" id="1.10.287.110">
    <property type="entry name" value="DnaJ domain"/>
    <property type="match status" value="1"/>
</dbReference>
<evidence type="ECO:0000256" key="2">
    <source>
        <dbReference type="ARBA" id="ARBA00022723"/>
    </source>
</evidence>
<accession>A0A853DVH4</accession>
<dbReference type="Pfam" id="PF00226">
    <property type="entry name" value="DnaJ"/>
    <property type="match status" value="1"/>
</dbReference>
<evidence type="ECO:0000256" key="6">
    <source>
        <dbReference type="ARBA" id="ARBA00023016"/>
    </source>
</evidence>
<evidence type="ECO:0000256" key="7">
    <source>
        <dbReference type="ARBA" id="ARBA00023186"/>
    </source>
</evidence>
<evidence type="ECO:0000256" key="3">
    <source>
        <dbReference type="ARBA" id="ARBA00022737"/>
    </source>
</evidence>
<dbReference type="CDD" id="cd10747">
    <property type="entry name" value="DnaJ_C"/>
    <property type="match status" value="1"/>
</dbReference>
<keyword evidence="4" id="KW-0863">Zinc-finger</keyword>
<dbReference type="InterPro" id="IPR008971">
    <property type="entry name" value="HSP40/DnaJ_pept-bd"/>
</dbReference>
<keyword evidence="1" id="KW-0235">DNA replication</keyword>
<evidence type="ECO:0000256" key="1">
    <source>
        <dbReference type="ARBA" id="ARBA00022705"/>
    </source>
</evidence>
<dbReference type="Proteomes" id="UP000521075">
    <property type="component" value="Unassembled WGS sequence"/>
</dbReference>
<keyword evidence="2" id="KW-0479">Metal-binding</keyword>
<keyword evidence="6" id="KW-0346">Stress response</keyword>
<dbReference type="GO" id="GO:0051082">
    <property type="term" value="F:unfolded protein binding"/>
    <property type="evidence" value="ECO:0007669"/>
    <property type="project" value="InterPro"/>
</dbReference>
<comment type="caution">
    <text evidence="9">The sequence shown here is derived from an EMBL/GenBank/DDBJ whole genome shotgun (WGS) entry which is preliminary data.</text>
</comment>
<evidence type="ECO:0000259" key="8">
    <source>
        <dbReference type="PROSITE" id="PS50076"/>
    </source>
</evidence>
<dbReference type="PRINTS" id="PR00625">
    <property type="entry name" value="JDOMAIN"/>
</dbReference>
<dbReference type="RefSeq" id="WP_179700978.1">
    <property type="nucleotide sequence ID" value="NZ_BAAAHA010000006.1"/>
</dbReference>
<dbReference type="Pfam" id="PF01556">
    <property type="entry name" value="DnaJ_C"/>
    <property type="match status" value="1"/>
</dbReference>
<dbReference type="InterPro" id="IPR036869">
    <property type="entry name" value="J_dom_sf"/>
</dbReference>
<sequence>MASQDWFDKDFYKVLGVSKDVSEADLKKTYRKLARKYHPDSNPGDAAAEAKFKEVSEAYSVLSDAEERKEYDQIRAMGGGARFTAPGSAGQGGFDDVFGGMFGGGAGGQQRGYTFQQGGGQNGGFDDVFGGLFGNGRFGSSSGGYRGYGGPTRGRDVTAHTTIDFLTATRGETISLQSADGKPFKVKIPAGVSDGQKIKLRGKGQPSPDGGEPGDIVLTVTVRKHPVFERDGLNLRVTVPVTFAEAALGATIEVPTLGGDPVKLRVAPGTPSGRVLRVKGRGVETSKGTGDLLAVVQVAVPSHLSAEAKEALEAFAARLPDENPREDLLAKARG</sequence>
<dbReference type="EMBL" id="JACCHJ010000001">
    <property type="protein sequence ID" value="NYK10200.1"/>
    <property type="molecule type" value="Genomic_DNA"/>
</dbReference>
<name>A0A853DVH4_9MICO</name>
<dbReference type="GO" id="GO:0008270">
    <property type="term" value="F:zinc ion binding"/>
    <property type="evidence" value="ECO:0007669"/>
    <property type="project" value="UniProtKB-KW"/>
</dbReference>
<dbReference type="PANTHER" id="PTHR43096">
    <property type="entry name" value="DNAJ HOMOLOG 1, MITOCHONDRIAL-RELATED"/>
    <property type="match status" value="1"/>
</dbReference>
<dbReference type="FunFam" id="2.60.260.20:FF:000005">
    <property type="entry name" value="Chaperone protein dnaJ 1, mitochondrial"/>
    <property type="match status" value="1"/>
</dbReference>
<dbReference type="PROSITE" id="PS50076">
    <property type="entry name" value="DNAJ_2"/>
    <property type="match status" value="1"/>
</dbReference>
<dbReference type="AlphaFoldDB" id="A0A853DVH4"/>
<evidence type="ECO:0000256" key="4">
    <source>
        <dbReference type="ARBA" id="ARBA00022771"/>
    </source>
</evidence>
<evidence type="ECO:0000313" key="9">
    <source>
        <dbReference type="EMBL" id="NYK10200.1"/>
    </source>
</evidence>
<dbReference type="Gene3D" id="2.60.260.20">
    <property type="entry name" value="Urease metallochaperone UreE, N-terminal domain"/>
    <property type="match status" value="2"/>
</dbReference>
<dbReference type="GO" id="GO:0005737">
    <property type="term" value="C:cytoplasm"/>
    <property type="evidence" value="ECO:0007669"/>
    <property type="project" value="TreeGrafter"/>
</dbReference>
<keyword evidence="7" id="KW-0143">Chaperone</keyword>
<dbReference type="GO" id="GO:0042026">
    <property type="term" value="P:protein refolding"/>
    <property type="evidence" value="ECO:0007669"/>
    <property type="project" value="TreeGrafter"/>
</dbReference>
<proteinExistence type="predicted"/>
<keyword evidence="5" id="KW-0862">Zinc</keyword>
<evidence type="ECO:0000313" key="10">
    <source>
        <dbReference type="Proteomes" id="UP000521075"/>
    </source>
</evidence>
<organism evidence="9 10">
    <name type="scientific">Leifsonia naganoensis</name>
    <dbReference type="NCBI Taxonomy" id="150025"/>
    <lineage>
        <taxon>Bacteria</taxon>
        <taxon>Bacillati</taxon>
        <taxon>Actinomycetota</taxon>
        <taxon>Actinomycetes</taxon>
        <taxon>Micrococcales</taxon>
        <taxon>Microbacteriaceae</taxon>
        <taxon>Leifsonia</taxon>
    </lineage>
</organism>
<gene>
    <name evidence="9" type="ORF">HNR14_002081</name>
</gene>
<dbReference type="PANTHER" id="PTHR43096:SF54">
    <property type="entry name" value="CHAPERONE PROTEIN DNAJ 1"/>
    <property type="match status" value="1"/>
</dbReference>
<dbReference type="GO" id="GO:0006260">
    <property type="term" value="P:DNA replication"/>
    <property type="evidence" value="ECO:0007669"/>
    <property type="project" value="UniProtKB-KW"/>
</dbReference>
<dbReference type="SUPFAM" id="SSF46565">
    <property type="entry name" value="Chaperone J-domain"/>
    <property type="match status" value="1"/>
</dbReference>
<evidence type="ECO:0000256" key="5">
    <source>
        <dbReference type="ARBA" id="ARBA00022833"/>
    </source>
</evidence>
<dbReference type="InterPro" id="IPR001623">
    <property type="entry name" value="DnaJ_domain"/>
</dbReference>
<feature type="domain" description="J" evidence="8">
    <location>
        <begin position="10"/>
        <end position="75"/>
    </location>
</feature>
<keyword evidence="3" id="KW-0677">Repeat</keyword>
<keyword evidence="10" id="KW-1185">Reference proteome</keyword>
<reference evidence="9 10" key="1">
    <citation type="submission" date="2020-07" db="EMBL/GenBank/DDBJ databases">
        <title>Sequencing the genomes of 1000 actinobacteria strains.</title>
        <authorList>
            <person name="Klenk H.-P."/>
        </authorList>
    </citation>
    <scope>NUCLEOTIDE SEQUENCE [LARGE SCALE GENOMIC DNA]</scope>
    <source>
        <strain evidence="9 10">DSM 15166</strain>
    </source>
</reference>
<dbReference type="SMART" id="SM00271">
    <property type="entry name" value="DnaJ"/>
    <property type="match status" value="1"/>
</dbReference>
<dbReference type="PROSITE" id="PS00636">
    <property type="entry name" value="DNAJ_1"/>
    <property type="match status" value="1"/>
</dbReference>
<protein>
    <submittedName>
        <fullName evidence="9">Molecular chaperone DnaJ</fullName>
    </submittedName>
</protein>
<dbReference type="CDD" id="cd06257">
    <property type="entry name" value="DnaJ"/>
    <property type="match status" value="1"/>
</dbReference>
<dbReference type="SUPFAM" id="SSF49493">
    <property type="entry name" value="HSP40/DnaJ peptide-binding domain"/>
    <property type="match status" value="2"/>
</dbReference>